<protein>
    <submittedName>
        <fullName evidence="1">BEL1-like homeodomain protein</fullName>
    </submittedName>
</protein>
<name>A0ACC1Y9I7_MELAZ</name>
<accession>A0ACC1Y9I7</accession>
<keyword evidence="2" id="KW-1185">Reference proteome</keyword>
<organism evidence="1 2">
    <name type="scientific">Melia azedarach</name>
    <name type="common">Chinaberry tree</name>
    <dbReference type="NCBI Taxonomy" id="155640"/>
    <lineage>
        <taxon>Eukaryota</taxon>
        <taxon>Viridiplantae</taxon>
        <taxon>Streptophyta</taxon>
        <taxon>Embryophyta</taxon>
        <taxon>Tracheophyta</taxon>
        <taxon>Spermatophyta</taxon>
        <taxon>Magnoliopsida</taxon>
        <taxon>eudicotyledons</taxon>
        <taxon>Gunneridae</taxon>
        <taxon>Pentapetalae</taxon>
        <taxon>rosids</taxon>
        <taxon>malvids</taxon>
        <taxon>Sapindales</taxon>
        <taxon>Meliaceae</taxon>
        <taxon>Melia</taxon>
    </lineage>
</organism>
<proteinExistence type="predicted"/>
<dbReference type="Proteomes" id="UP001164539">
    <property type="component" value="Chromosome 4"/>
</dbReference>
<sequence>MANLLVEFQTQNYQCFKKFRFYRDVSFRLCIRYTRNINYTTNKCNQLLTSFETVSGLGHAAPYISFAFKGISKHFCCLKNAILDQIHDSGKTVVNNIAGKDIAEQAFYSQKPVENLGFLRPPHWRSQRALPDHAVAVLKRWLYDNFLHPYPSDSDKQMLAQKTGLSKNQVSNWFINARVRLWRPMVEEIHMLEVAQTQAPAAAVYPDINMPSDRQNTIYAEELPQNKERQQAERILNKRHRSKRAQTSKQNQKQKNASFSNLLSEQHIGVGGSNDVSLALALNQNNGNELSRPFPVSIPRHFDLEMEAEVDMETGSEAQIQHL</sequence>
<evidence type="ECO:0000313" key="1">
    <source>
        <dbReference type="EMBL" id="KAJ4719938.1"/>
    </source>
</evidence>
<comment type="caution">
    <text evidence="1">The sequence shown here is derived from an EMBL/GenBank/DDBJ whole genome shotgun (WGS) entry which is preliminary data.</text>
</comment>
<evidence type="ECO:0000313" key="2">
    <source>
        <dbReference type="Proteomes" id="UP001164539"/>
    </source>
</evidence>
<reference evidence="1 2" key="1">
    <citation type="journal article" date="2023" name="Science">
        <title>Complex scaffold remodeling in plant triterpene biosynthesis.</title>
        <authorList>
            <person name="De La Pena R."/>
            <person name="Hodgson H."/>
            <person name="Liu J.C."/>
            <person name="Stephenson M.J."/>
            <person name="Martin A.C."/>
            <person name="Owen C."/>
            <person name="Harkess A."/>
            <person name="Leebens-Mack J."/>
            <person name="Jimenez L.E."/>
            <person name="Osbourn A."/>
            <person name="Sattely E.S."/>
        </authorList>
    </citation>
    <scope>NUCLEOTIDE SEQUENCE [LARGE SCALE GENOMIC DNA]</scope>
    <source>
        <strain evidence="2">cv. JPN11</strain>
        <tissue evidence="1">Leaf</tissue>
    </source>
</reference>
<gene>
    <name evidence="1" type="ORF">OWV82_007848</name>
</gene>
<dbReference type="EMBL" id="CM051397">
    <property type="protein sequence ID" value="KAJ4719938.1"/>
    <property type="molecule type" value="Genomic_DNA"/>
</dbReference>